<dbReference type="GO" id="GO:0005524">
    <property type="term" value="F:ATP binding"/>
    <property type="evidence" value="ECO:0007669"/>
    <property type="project" value="UniProtKB-KW"/>
</dbReference>
<dbReference type="Pfam" id="PF00271">
    <property type="entry name" value="Helicase_C"/>
    <property type="match status" value="1"/>
</dbReference>
<feature type="domain" description="Helicase ATP-binding" evidence="8">
    <location>
        <begin position="111"/>
        <end position="287"/>
    </location>
</feature>
<name>A0A1V9YBK1_ACHHY</name>
<dbReference type="SMART" id="SM00487">
    <property type="entry name" value="DEXDc"/>
    <property type="match status" value="1"/>
</dbReference>
<comment type="similarity">
    <text evidence="1">Belongs to the DEAD box helicase family. DDX59 subfamily.</text>
</comment>
<dbReference type="SUPFAM" id="SSF52540">
    <property type="entry name" value="P-loop containing nucleoside triphosphate hydrolases"/>
    <property type="match status" value="1"/>
</dbReference>
<dbReference type="OrthoDB" id="360161at2759"/>
<evidence type="ECO:0000256" key="1">
    <source>
        <dbReference type="ARBA" id="ARBA00009718"/>
    </source>
</evidence>
<dbReference type="PROSITE" id="PS51192">
    <property type="entry name" value="HELICASE_ATP_BIND_1"/>
    <property type="match status" value="1"/>
</dbReference>
<dbReference type="Gene3D" id="3.40.50.300">
    <property type="entry name" value="P-loop containing nucleotide triphosphate hydrolases"/>
    <property type="match status" value="2"/>
</dbReference>
<feature type="region of interest" description="Disordered" evidence="7">
    <location>
        <begin position="491"/>
        <end position="511"/>
    </location>
</feature>
<dbReference type="CDD" id="cd23022">
    <property type="entry name" value="zf-HIT_DDX59"/>
    <property type="match status" value="1"/>
</dbReference>
<evidence type="ECO:0000256" key="7">
    <source>
        <dbReference type="SAM" id="MobiDB-lite"/>
    </source>
</evidence>
<dbReference type="AlphaFoldDB" id="A0A1V9YBK1"/>
<dbReference type="EMBL" id="JNBR01002403">
    <property type="protein sequence ID" value="OQR83068.1"/>
    <property type="molecule type" value="Genomic_DNA"/>
</dbReference>
<feature type="short sequence motif" description="Q motif" evidence="6">
    <location>
        <begin position="80"/>
        <end position="108"/>
    </location>
</feature>
<dbReference type="CDD" id="cd18787">
    <property type="entry name" value="SF2_C_DEAD"/>
    <property type="match status" value="1"/>
</dbReference>
<dbReference type="GO" id="GO:0003676">
    <property type="term" value="F:nucleic acid binding"/>
    <property type="evidence" value="ECO:0007669"/>
    <property type="project" value="InterPro"/>
</dbReference>
<dbReference type="InterPro" id="IPR027417">
    <property type="entry name" value="P-loop_NTPase"/>
</dbReference>
<sequence length="511" mass="54327">MPAAVEAGVVATSVAQRWPVADEPTCVLCGRYGAYICDATDEDVCSLECRDACCARAETNRFRAEFGLSVVPDNSTPLATDFASLDLAPELLANMTELELQQPTPIQMQVIPLALDGTDIVVHAPTGTGKTVAFLLPLLARTMAVRFDSETTGILGLVIAPVRELCVQIESQIKALVHGIPKMRTALLVGGMPLPSQLHRLSQGVQVAVGTPGRLLSIHTEHGLSLDHVVSCVVDEVDMLCEDEFRGAVTTLLSLLSASRQLSLVTATVTDRVHVFASDVAAGAVVVTQTPPSTAASQCIPSHISQHVVYVGNEHKTTKLMELLRNKPDDPLHATMVFVASQQGADMLVKSIFTACHLPAVSLHGGKTQAARMQAMESFVSGAASILVSTYVLGRGMDLLAVDDVVVFDFPPTIDEYIHIAGRAGRGGDPGRATVFVNADSSALFPALVAGVWRDLSDLPRQVKEAALVHRRRERVAVAALGTRANAVSEPKRKAMASASGRVSKASKLYH</sequence>
<dbReference type="Gene3D" id="3.30.60.220">
    <property type="match status" value="1"/>
</dbReference>
<keyword evidence="4" id="KW-0347">Helicase</keyword>
<evidence type="ECO:0000256" key="2">
    <source>
        <dbReference type="ARBA" id="ARBA00022741"/>
    </source>
</evidence>
<dbReference type="Pfam" id="PF00270">
    <property type="entry name" value="DEAD"/>
    <property type="match status" value="1"/>
</dbReference>
<evidence type="ECO:0000259" key="9">
    <source>
        <dbReference type="PROSITE" id="PS51194"/>
    </source>
</evidence>
<organism evidence="11 12">
    <name type="scientific">Achlya hypogyna</name>
    <name type="common">Oomycete</name>
    <name type="synonym">Protoachlya hypogyna</name>
    <dbReference type="NCBI Taxonomy" id="1202772"/>
    <lineage>
        <taxon>Eukaryota</taxon>
        <taxon>Sar</taxon>
        <taxon>Stramenopiles</taxon>
        <taxon>Oomycota</taxon>
        <taxon>Saprolegniomycetes</taxon>
        <taxon>Saprolegniales</taxon>
        <taxon>Achlyaceae</taxon>
        <taxon>Achlya</taxon>
    </lineage>
</organism>
<keyword evidence="5" id="KW-0067">ATP-binding</keyword>
<dbReference type="PANTHER" id="PTHR47959:SF1">
    <property type="entry name" value="ATP-DEPENDENT RNA HELICASE DBPA"/>
    <property type="match status" value="1"/>
</dbReference>
<dbReference type="InterPro" id="IPR044742">
    <property type="entry name" value="DEAD/DEAH_RhlB"/>
</dbReference>
<gene>
    <name evidence="11" type="ORF">ACHHYP_15161</name>
</gene>
<dbReference type="SMART" id="SM00490">
    <property type="entry name" value="HELICc"/>
    <property type="match status" value="1"/>
</dbReference>
<dbReference type="InterPro" id="IPR001650">
    <property type="entry name" value="Helicase_C-like"/>
</dbReference>
<dbReference type="STRING" id="1202772.A0A1V9YBK1"/>
<dbReference type="GO" id="GO:0005829">
    <property type="term" value="C:cytosol"/>
    <property type="evidence" value="ECO:0007669"/>
    <property type="project" value="TreeGrafter"/>
</dbReference>
<dbReference type="PROSITE" id="PS51195">
    <property type="entry name" value="Q_MOTIF"/>
    <property type="match status" value="1"/>
</dbReference>
<dbReference type="InterPro" id="IPR007529">
    <property type="entry name" value="Znf_HIT"/>
</dbReference>
<keyword evidence="2" id="KW-0547">Nucleotide-binding</keyword>
<evidence type="ECO:0000259" key="10">
    <source>
        <dbReference type="PROSITE" id="PS51195"/>
    </source>
</evidence>
<comment type="caution">
    <text evidence="11">The sequence shown here is derived from an EMBL/GenBank/DDBJ whole genome shotgun (WGS) entry which is preliminary data.</text>
</comment>
<keyword evidence="12" id="KW-1185">Reference proteome</keyword>
<accession>A0A1V9YBK1</accession>
<feature type="domain" description="Helicase C-terminal" evidence="9">
    <location>
        <begin position="319"/>
        <end position="467"/>
    </location>
</feature>
<dbReference type="Proteomes" id="UP000243579">
    <property type="component" value="Unassembled WGS sequence"/>
</dbReference>
<dbReference type="GO" id="GO:0016787">
    <property type="term" value="F:hydrolase activity"/>
    <property type="evidence" value="ECO:0007669"/>
    <property type="project" value="UniProtKB-KW"/>
</dbReference>
<evidence type="ECO:0000256" key="3">
    <source>
        <dbReference type="ARBA" id="ARBA00022801"/>
    </source>
</evidence>
<reference evidence="11 12" key="1">
    <citation type="journal article" date="2014" name="Genome Biol. Evol.">
        <title>The secreted proteins of Achlya hypogyna and Thraustotheca clavata identify the ancestral oomycete secretome and reveal gene acquisitions by horizontal gene transfer.</title>
        <authorList>
            <person name="Misner I."/>
            <person name="Blouin N."/>
            <person name="Leonard G."/>
            <person name="Richards T.A."/>
            <person name="Lane C.E."/>
        </authorList>
    </citation>
    <scope>NUCLEOTIDE SEQUENCE [LARGE SCALE GENOMIC DNA]</scope>
    <source>
        <strain evidence="11 12">ATCC 48635</strain>
    </source>
</reference>
<protein>
    <recommendedName>
        <fullName evidence="13">DEAD/DEAH box RNA helicase</fullName>
    </recommendedName>
</protein>
<evidence type="ECO:0000256" key="4">
    <source>
        <dbReference type="ARBA" id="ARBA00022806"/>
    </source>
</evidence>
<dbReference type="Pfam" id="PF04438">
    <property type="entry name" value="zf-HIT"/>
    <property type="match status" value="1"/>
</dbReference>
<dbReference type="InterPro" id="IPR050079">
    <property type="entry name" value="DEAD_box_RNA_helicase"/>
</dbReference>
<evidence type="ECO:0000259" key="8">
    <source>
        <dbReference type="PROSITE" id="PS51192"/>
    </source>
</evidence>
<dbReference type="InterPro" id="IPR011545">
    <property type="entry name" value="DEAD/DEAH_box_helicase_dom"/>
</dbReference>
<evidence type="ECO:0000256" key="6">
    <source>
        <dbReference type="PROSITE-ProRule" id="PRU00552"/>
    </source>
</evidence>
<proteinExistence type="inferred from homology"/>
<dbReference type="PROSITE" id="PS51194">
    <property type="entry name" value="HELICASE_CTER"/>
    <property type="match status" value="1"/>
</dbReference>
<dbReference type="PANTHER" id="PTHR47959">
    <property type="entry name" value="ATP-DEPENDENT RNA HELICASE RHLE-RELATED"/>
    <property type="match status" value="1"/>
</dbReference>
<dbReference type="InterPro" id="IPR014014">
    <property type="entry name" value="RNA_helicase_DEAD_Q_motif"/>
</dbReference>
<keyword evidence="3" id="KW-0378">Hydrolase</keyword>
<dbReference type="InterPro" id="IPR014001">
    <property type="entry name" value="Helicase_ATP-bd"/>
</dbReference>
<dbReference type="GO" id="GO:0003724">
    <property type="term" value="F:RNA helicase activity"/>
    <property type="evidence" value="ECO:0007669"/>
    <property type="project" value="InterPro"/>
</dbReference>
<evidence type="ECO:0000313" key="12">
    <source>
        <dbReference type="Proteomes" id="UP000243579"/>
    </source>
</evidence>
<evidence type="ECO:0008006" key="13">
    <source>
        <dbReference type="Google" id="ProtNLM"/>
    </source>
</evidence>
<feature type="domain" description="DEAD-box RNA helicase Q" evidence="10">
    <location>
        <begin position="80"/>
        <end position="108"/>
    </location>
</feature>
<evidence type="ECO:0000256" key="5">
    <source>
        <dbReference type="ARBA" id="ARBA00022840"/>
    </source>
</evidence>
<evidence type="ECO:0000313" key="11">
    <source>
        <dbReference type="EMBL" id="OQR83068.1"/>
    </source>
</evidence>
<dbReference type="CDD" id="cd00268">
    <property type="entry name" value="DEADc"/>
    <property type="match status" value="1"/>
</dbReference>